<sequence>MTGTGRPFGVDHLTMLDTSPPELVGLAAAAGFAHVGLRIHPMDPTERSWPMAPGSPMLAETVARRDDTGIRVPVIEVLLLDEHADIAAVEPYLHAGAELGAHLLYVVGQDPDLDRLADRFAELTRLALTYRIRPVIEPMAYRPVRDLATAVAVVSRSGGGGVLVDSLHLLRSGGTPADVAATDPALLPVAQLCDATAQVTTVRGDAIAARGQSADVPPLQWEARVGRLLPGEGALPLADVVRALPDQTLLALEAPNFHALRERGAEGFLAEAARRMTLLLEEAHP</sequence>
<proteinExistence type="predicted"/>
<feature type="domain" description="Xylose isomerase-like TIM barrel" evidence="1">
    <location>
        <begin position="26"/>
        <end position="258"/>
    </location>
</feature>
<dbReference type="PANTHER" id="PTHR12110">
    <property type="entry name" value="HYDROXYPYRUVATE ISOMERASE"/>
    <property type="match status" value="1"/>
</dbReference>
<dbReference type="Pfam" id="PF01261">
    <property type="entry name" value="AP_endonuc_2"/>
    <property type="match status" value="1"/>
</dbReference>
<dbReference type="EMBL" id="JBFALK010000015">
    <property type="protein sequence ID" value="MEV0972009.1"/>
    <property type="molecule type" value="Genomic_DNA"/>
</dbReference>
<dbReference type="PANTHER" id="PTHR12110:SF48">
    <property type="entry name" value="BLL3656 PROTEIN"/>
    <property type="match status" value="1"/>
</dbReference>
<dbReference type="Proteomes" id="UP001551675">
    <property type="component" value="Unassembled WGS sequence"/>
</dbReference>
<dbReference type="RefSeq" id="WP_061254287.1">
    <property type="nucleotide sequence ID" value="NZ_JBFALK010000015.1"/>
</dbReference>
<evidence type="ECO:0000313" key="3">
    <source>
        <dbReference type="Proteomes" id="UP001551675"/>
    </source>
</evidence>
<dbReference type="InterPro" id="IPR050312">
    <property type="entry name" value="IolE/XylAMocC-like"/>
</dbReference>
<dbReference type="Gene3D" id="3.20.20.150">
    <property type="entry name" value="Divalent-metal-dependent TIM barrel enzymes"/>
    <property type="match status" value="1"/>
</dbReference>
<dbReference type="SUPFAM" id="SSF51658">
    <property type="entry name" value="Xylose isomerase-like"/>
    <property type="match status" value="1"/>
</dbReference>
<gene>
    <name evidence="2" type="ORF">AB0I59_25685</name>
</gene>
<dbReference type="InterPro" id="IPR036237">
    <property type="entry name" value="Xyl_isomerase-like_sf"/>
</dbReference>
<organism evidence="2 3">
    <name type="scientific">Microtetraspora glauca</name>
    <dbReference type="NCBI Taxonomy" id="1996"/>
    <lineage>
        <taxon>Bacteria</taxon>
        <taxon>Bacillati</taxon>
        <taxon>Actinomycetota</taxon>
        <taxon>Actinomycetes</taxon>
        <taxon>Streptosporangiales</taxon>
        <taxon>Streptosporangiaceae</taxon>
        <taxon>Microtetraspora</taxon>
    </lineage>
</organism>
<comment type="caution">
    <text evidence="2">The sequence shown here is derived from an EMBL/GenBank/DDBJ whole genome shotgun (WGS) entry which is preliminary data.</text>
</comment>
<keyword evidence="3" id="KW-1185">Reference proteome</keyword>
<accession>A0ABV3GK35</accession>
<name>A0ABV3GK35_MICGL</name>
<dbReference type="InterPro" id="IPR013022">
    <property type="entry name" value="Xyl_isomerase-like_TIM-brl"/>
</dbReference>
<reference evidence="2 3" key="1">
    <citation type="submission" date="2024-06" db="EMBL/GenBank/DDBJ databases">
        <title>The Natural Products Discovery Center: Release of the First 8490 Sequenced Strains for Exploring Actinobacteria Biosynthetic Diversity.</title>
        <authorList>
            <person name="Kalkreuter E."/>
            <person name="Kautsar S.A."/>
            <person name="Yang D."/>
            <person name="Bader C.D."/>
            <person name="Teijaro C.N."/>
            <person name="Fluegel L."/>
            <person name="Davis C.M."/>
            <person name="Simpson J.R."/>
            <person name="Lauterbach L."/>
            <person name="Steele A.D."/>
            <person name="Gui C."/>
            <person name="Meng S."/>
            <person name="Li G."/>
            <person name="Viehrig K."/>
            <person name="Ye F."/>
            <person name="Su P."/>
            <person name="Kiefer A.F."/>
            <person name="Nichols A."/>
            <person name="Cepeda A.J."/>
            <person name="Yan W."/>
            <person name="Fan B."/>
            <person name="Jiang Y."/>
            <person name="Adhikari A."/>
            <person name="Zheng C.-J."/>
            <person name="Schuster L."/>
            <person name="Cowan T.M."/>
            <person name="Smanski M.J."/>
            <person name="Chevrette M.G."/>
            <person name="De Carvalho L.P.S."/>
            <person name="Shen B."/>
        </authorList>
    </citation>
    <scope>NUCLEOTIDE SEQUENCE [LARGE SCALE GENOMIC DNA]</scope>
    <source>
        <strain evidence="2 3">NPDC050100</strain>
    </source>
</reference>
<protein>
    <submittedName>
        <fullName evidence="2">TIM barrel protein</fullName>
    </submittedName>
</protein>
<evidence type="ECO:0000313" key="2">
    <source>
        <dbReference type="EMBL" id="MEV0972009.1"/>
    </source>
</evidence>
<evidence type="ECO:0000259" key="1">
    <source>
        <dbReference type="Pfam" id="PF01261"/>
    </source>
</evidence>